<dbReference type="AlphaFoldDB" id="A0A1A9I170"/>
<evidence type="ECO:0000313" key="2">
    <source>
        <dbReference type="EMBL" id="ANH80304.1"/>
    </source>
</evidence>
<evidence type="ECO:0000256" key="1">
    <source>
        <dbReference type="SAM" id="SignalP"/>
    </source>
</evidence>
<dbReference type="EMBL" id="CP015772">
    <property type="protein sequence ID" value="ANH80304.1"/>
    <property type="molecule type" value="Genomic_DNA"/>
</dbReference>
<keyword evidence="1" id="KW-0732">Signal</keyword>
<dbReference type="Proteomes" id="UP000077667">
    <property type="component" value="Chromosome"/>
</dbReference>
<dbReference type="STRING" id="1176587.A8C56_04315"/>
<evidence type="ECO:0000313" key="3">
    <source>
        <dbReference type="Proteomes" id="UP000077667"/>
    </source>
</evidence>
<dbReference type="OrthoDB" id="9937769at2"/>
<organism evidence="2 3">
    <name type="scientific">Niabella ginsenosidivorans</name>
    <dbReference type="NCBI Taxonomy" id="1176587"/>
    <lineage>
        <taxon>Bacteria</taxon>
        <taxon>Pseudomonadati</taxon>
        <taxon>Bacteroidota</taxon>
        <taxon>Chitinophagia</taxon>
        <taxon>Chitinophagales</taxon>
        <taxon>Chitinophagaceae</taxon>
        <taxon>Niabella</taxon>
    </lineage>
</organism>
<protein>
    <submittedName>
        <fullName evidence="2">Uncharacterized protein</fullName>
    </submittedName>
</protein>
<proteinExistence type="predicted"/>
<feature type="signal peptide" evidence="1">
    <location>
        <begin position="1"/>
        <end position="24"/>
    </location>
</feature>
<feature type="chain" id="PRO_5008389717" evidence="1">
    <location>
        <begin position="25"/>
        <end position="117"/>
    </location>
</feature>
<keyword evidence="3" id="KW-1185">Reference proteome</keyword>
<accession>A0A1A9I170</accession>
<dbReference type="KEGG" id="nia:A8C56_04315"/>
<reference evidence="2 3" key="1">
    <citation type="submission" date="2016-05" db="EMBL/GenBank/DDBJ databases">
        <title>Niabella ginsenosidivorans BS26 whole genome sequencing.</title>
        <authorList>
            <person name="Im W.T."/>
            <person name="Siddiqi M.Z."/>
        </authorList>
    </citation>
    <scope>NUCLEOTIDE SEQUENCE [LARGE SCALE GENOMIC DNA]</scope>
    <source>
        <strain evidence="2 3">BS26</strain>
    </source>
</reference>
<dbReference type="RefSeq" id="WP_067752498.1">
    <property type="nucleotide sequence ID" value="NZ_CP015772.1"/>
</dbReference>
<gene>
    <name evidence="2" type="ORF">A8C56_04315</name>
</gene>
<name>A0A1A9I170_9BACT</name>
<sequence>MRKLVQALALFILFIGSSSDTLEALVPAWNSTNTAVTKNQHQKNNNSAQDFANDHIIINRFCNHFINKTDLFSQRKFYSILSLPVFDVAALLPVGTNSGQVPKQLPGYGHLFRYYLF</sequence>